<dbReference type="OMA" id="QICLRNQ"/>
<proteinExistence type="predicted"/>
<accession>A0A1S4AEX2</accession>
<dbReference type="RefSeq" id="XP_016475003.2">
    <property type="nucleotide sequence ID" value="XM_016619517.2"/>
</dbReference>
<dbReference type="Proteomes" id="UP000790787">
    <property type="component" value="Chromosome 19"/>
</dbReference>
<dbReference type="STRING" id="4097.A0A1S4AEX2"/>
<dbReference type="PaxDb" id="4097-A0A1S4AEX2"/>
<reference evidence="2" key="2">
    <citation type="submission" date="2025-08" db="UniProtKB">
        <authorList>
            <consortium name="RefSeq"/>
        </authorList>
    </citation>
    <scope>IDENTIFICATION</scope>
    <source>
        <tissue evidence="2">Leaf</tissue>
    </source>
</reference>
<evidence type="ECO:0000313" key="1">
    <source>
        <dbReference type="Proteomes" id="UP000790787"/>
    </source>
</evidence>
<dbReference type="RefSeq" id="XP_016475003.1">
    <property type="nucleotide sequence ID" value="XM_016619517.1"/>
</dbReference>
<dbReference type="PANTHER" id="PTHR34945:SF4">
    <property type="entry name" value="2-OXOGLUTARATE (2OG) AND FE(II)-DEPENDENT OXYGENASE SUPERFAMILY PROTEIN"/>
    <property type="match status" value="1"/>
</dbReference>
<dbReference type="OrthoDB" id="1523082at2759"/>
<organism evidence="1 2">
    <name type="scientific">Nicotiana tabacum</name>
    <name type="common">Common tobacco</name>
    <dbReference type="NCBI Taxonomy" id="4097"/>
    <lineage>
        <taxon>Eukaryota</taxon>
        <taxon>Viridiplantae</taxon>
        <taxon>Streptophyta</taxon>
        <taxon>Embryophyta</taxon>
        <taxon>Tracheophyta</taxon>
        <taxon>Spermatophyta</taxon>
        <taxon>Magnoliopsida</taxon>
        <taxon>eudicotyledons</taxon>
        <taxon>Gunneridae</taxon>
        <taxon>Pentapetalae</taxon>
        <taxon>asterids</taxon>
        <taxon>lamiids</taxon>
        <taxon>Solanales</taxon>
        <taxon>Solanaceae</taxon>
        <taxon>Nicotianoideae</taxon>
        <taxon>Nicotianeae</taxon>
        <taxon>Nicotiana</taxon>
    </lineage>
</organism>
<dbReference type="PANTHER" id="PTHR34945">
    <property type="entry name" value="2-OXOGLUTARATE (2OG) AND FE(II)-DEPENDENT OXYGENASE SUPERFAMILY PROTEIN"/>
    <property type="match status" value="1"/>
</dbReference>
<dbReference type="GeneID" id="107796719"/>
<reference evidence="1" key="1">
    <citation type="journal article" date="2014" name="Nat. Commun.">
        <title>The tobacco genome sequence and its comparison with those of tomato and potato.</title>
        <authorList>
            <person name="Sierro N."/>
            <person name="Battey J.N."/>
            <person name="Ouadi S."/>
            <person name="Bakaher N."/>
            <person name="Bovet L."/>
            <person name="Willig A."/>
            <person name="Goepfert S."/>
            <person name="Peitsch M.C."/>
            <person name="Ivanov N.V."/>
        </authorList>
    </citation>
    <scope>NUCLEOTIDE SEQUENCE [LARGE SCALE GENOMIC DNA]</scope>
</reference>
<name>A0A1S4AEX2_TOBAC</name>
<dbReference type="SUPFAM" id="SSF51197">
    <property type="entry name" value="Clavaminate synthase-like"/>
    <property type="match status" value="1"/>
</dbReference>
<gene>
    <name evidence="2" type="primary">LOC107796719</name>
</gene>
<sequence length="332" mass="38232">MRKRLFSSVAPPPSPIPTGRGSRSAVDSILGEYIDQSIHVPHLTLPKNTYRWVPDEIHYPSLLLRENDVMNKLLSSAAEFGVVRIIGHGISGEELRTMLTGNEWLFGLSSEKYANYDKFVWDWSDNTMEQMAKVAMGEQNFLFFRQQLEEVLNKLKGIAKEVDEIIRSSESDQSWKKIEAEEVKMYIYRCTKNQSSSMDQTWLPPHINATLEDSFKYALNLYLPLEPLEFSVHSKRGRLPFKTSPDTIIVTIGHQFEEWSDGKFRSADGEVALKANLHIDQALLSLELKWSFTNLIDDAYKTQKRITLSDQVLILVILILVYRMFLFMCTNN</sequence>
<evidence type="ECO:0000313" key="2">
    <source>
        <dbReference type="RefSeq" id="XP_016475003.2"/>
    </source>
</evidence>
<keyword evidence="1" id="KW-1185">Reference proteome</keyword>
<dbReference type="KEGG" id="nta:107796719"/>
<protein>
    <submittedName>
        <fullName evidence="2">Uncharacterized protein LOC107796719</fullName>
    </submittedName>
</protein>
<dbReference type="AlphaFoldDB" id="A0A1S4AEX2"/>